<feature type="transmembrane region" description="Helical" evidence="1">
    <location>
        <begin position="21"/>
        <end position="41"/>
    </location>
</feature>
<accession>A0ABP4III2</accession>
<dbReference type="EMBL" id="BAAAJK010000014">
    <property type="protein sequence ID" value="GAA1391626.1"/>
    <property type="molecule type" value="Genomic_DNA"/>
</dbReference>
<dbReference type="InterPro" id="IPR021125">
    <property type="entry name" value="DUF2127"/>
</dbReference>
<keyword evidence="1" id="KW-0812">Transmembrane</keyword>
<feature type="transmembrane region" description="Helical" evidence="1">
    <location>
        <begin position="111"/>
        <end position="129"/>
    </location>
</feature>
<keyword evidence="1" id="KW-0472">Membrane</keyword>
<evidence type="ECO:0000256" key="1">
    <source>
        <dbReference type="SAM" id="Phobius"/>
    </source>
</evidence>
<gene>
    <name evidence="2" type="ORF">GCM10009613_34480</name>
</gene>
<comment type="caution">
    <text evidence="2">The sequence shown here is derived from an EMBL/GenBank/DDBJ whole genome shotgun (WGS) entry which is preliminary data.</text>
</comment>
<organism evidence="2 3">
    <name type="scientific">Pseudonocardia kongjuensis</name>
    <dbReference type="NCBI Taxonomy" id="102227"/>
    <lineage>
        <taxon>Bacteria</taxon>
        <taxon>Bacillati</taxon>
        <taxon>Actinomycetota</taxon>
        <taxon>Actinomycetes</taxon>
        <taxon>Pseudonocardiales</taxon>
        <taxon>Pseudonocardiaceae</taxon>
        <taxon>Pseudonocardia</taxon>
    </lineage>
</organism>
<evidence type="ECO:0000313" key="3">
    <source>
        <dbReference type="Proteomes" id="UP001501414"/>
    </source>
</evidence>
<name>A0ABP4III2_9PSEU</name>
<keyword evidence="1" id="KW-1133">Transmembrane helix</keyword>
<reference evidence="3" key="1">
    <citation type="journal article" date="2019" name="Int. J. Syst. Evol. Microbiol.">
        <title>The Global Catalogue of Microorganisms (GCM) 10K type strain sequencing project: providing services to taxonomists for standard genome sequencing and annotation.</title>
        <authorList>
            <consortium name="The Broad Institute Genomics Platform"/>
            <consortium name="The Broad Institute Genome Sequencing Center for Infectious Disease"/>
            <person name="Wu L."/>
            <person name="Ma J."/>
        </authorList>
    </citation>
    <scope>NUCLEOTIDE SEQUENCE [LARGE SCALE GENOMIC DNA]</scope>
    <source>
        <strain evidence="3">JCM 11896</strain>
    </source>
</reference>
<proteinExistence type="predicted"/>
<evidence type="ECO:0000313" key="2">
    <source>
        <dbReference type="EMBL" id="GAA1391626.1"/>
    </source>
</evidence>
<dbReference type="RefSeq" id="WP_344023616.1">
    <property type="nucleotide sequence ID" value="NZ_BAAAJK010000014.1"/>
</dbReference>
<keyword evidence="3" id="KW-1185">Reference proteome</keyword>
<dbReference type="Proteomes" id="UP001501414">
    <property type="component" value="Unassembled WGS sequence"/>
</dbReference>
<protein>
    <submittedName>
        <fullName evidence="2">DUF2127 domain-containing protein</fullName>
    </submittedName>
</protein>
<feature type="transmembrane region" description="Helical" evidence="1">
    <location>
        <begin position="135"/>
        <end position="152"/>
    </location>
</feature>
<dbReference type="Pfam" id="PF09900">
    <property type="entry name" value="DUF2127"/>
    <property type="match status" value="1"/>
</dbReference>
<sequence>MAQPSGPRAARRTERLFRIAMLVKGVDGAAELLAAIALLLVSGDRLHRVVAQVLARDLLGPPDAPLARHLTTAVDDVAGGGRTFVIVYLALHGVIKLALVWALLRRWLPAYPPAVVVLGLFVVYELVHAWHTGSVLLPVLALLDIAIIVLVVREYRLLRRERAM</sequence>
<feature type="transmembrane region" description="Helical" evidence="1">
    <location>
        <begin position="85"/>
        <end position="104"/>
    </location>
</feature>